<keyword evidence="2" id="KW-1185">Reference proteome</keyword>
<name>A0A9N9G2M2_9GLOM</name>
<accession>A0A9N9G2M2</accession>
<dbReference type="Proteomes" id="UP000789572">
    <property type="component" value="Unassembled WGS sequence"/>
</dbReference>
<evidence type="ECO:0000313" key="1">
    <source>
        <dbReference type="EMBL" id="CAG8573098.1"/>
    </source>
</evidence>
<proteinExistence type="predicted"/>
<gene>
    <name evidence="1" type="ORF">POCULU_LOCUS6096</name>
</gene>
<organism evidence="1 2">
    <name type="scientific">Paraglomus occultum</name>
    <dbReference type="NCBI Taxonomy" id="144539"/>
    <lineage>
        <taxon>Eukaryota</taxon>
        <taxon>Fungi</taxon>
        <taxon>Fungi incertae sedis</taxon>
        <taxon>Mucoromycota</taxon>
        <taxon>Glomeromycotina</taxon>
        <taxon>Glomeromycetes</taxon>
        <taxon>Paraglomerales</taxon>
        <taxon>Paraglomeraceae</taxon>
        <taxon>Paraglomus</taxon>
    </lineage>
</organism>
<evidence type="ECO:0000313" key="2">
    <source>
        <dbReference type="Proteomes" id="UP000789572"/>
    </source>
</evidence>
<reference evidence="1" key="1">
    <citation type="submission" date="2021-06" db="EMBL/GenBank/DDBJ databases">
        <authorList>
            <person name="Kallberg Y."/>
            <person name="Tangrot J."/>
            <person name="Rosling A."/>
        </authorList>
    </citation>
    <scope>NUCLEOTIDE SEQUENCE</scope>
    <source>
        <strain evidence="1">IA702</strain>
    </source>
</reference>
<protein>
    <submittedName>
        <fullName evidence="1">4680_t:CDS:1</fullName>
    </submittedName>
</protein>
<dbReference type="AlphaFoldDB" id="A0A9N9G2M2"/>
<comment type="caution">
    <text evidence="1">The sequence shown here is derived from an EMBL/GenBank/DDBJ whole genome shotgun (WGS) entry which is preliminary data.</text>
</comment>
<dbReference type="EMBL" id="CAJVPJ010001055">
    <property type="protein sequence ID" value="CAG8573098.1"/>
    <property type="molecule type" value="Genomic_DNA"/>
</dbReference>
<sequence>MSRYEVLQNVDEGGRQLEVEDVEHEFKTPRIKVGSVNLETRDHNQLGKAASDIAELGNTCLTIIKNPVAWFDGLIWIRCRAREEAVQKAREYVDEMRKIPPPPLLLAGIKKYVFIFIQRINIKKINNLIRHAF</sequence>